<gene>
    <name evidence="2" type="ORF">D9758_012446</name>
</gene>
<dbReference type="EMBL" id="JAACJM010000074">
    <property type="protein sequence ID" value="KAF5350422.1"/>
    <property type="molecule type" value="Genomic_DNA"/>
</dbReference>
<reference evidence="2 3" key="1">
    <citation type="journal article" date="2020" name="ISME J.">
        <title>Uncovering the hidden diversity of litter-decomposition mechanisms in mushroom-forming fungi.</title>
        <authorList>
            <person name="Floudas D."/>
            <person name="Bentzer J."/>
            <person name="Ahren D."/>
            <person name="Johansson T."/>
            <person name="Persson P."/>
            <person name="Tunlid A."/>
        </authorList>
    </citation>
    <scope>NUCLEOTIDE SEQUENCE [LARGE SCALE GENOMIC DNA]</scope>
    <source>
        <strain evidence="2 3">CBS 291.85</strain>
    </source>
</reference>
<evidence type="ECO:0000256" key="1">
    <source>
        <dbReference type="SAM" id="MobiDB-lite"/>
    </source>
</evidence>
<organism evidence="2 3">
    <name type="scientific">Tetrapyrgos nigripes</name>
    <dbReference type="NCBI Taxonomy" id="182062"/>
    <lineage>
        <taxon>Eukaryota</taxon>
        <taxon>Fungi</taxon>
        <taxon>Dikarya</taxon>
        <taxon>Basidiomycota</taxon>
        <taxon>Agaricomycotina</taxon>
        <taxon>Agaricomycetes</taxon>
        <taxon>Agaricomycetidae</taxon>
        <taxon>Agaricales</taxon>
        <taxon>Marasmiineae</taxon>
        <taxon>Marasmiaceae</taxon>
        <taxon>Tetrapyrgos</taxon>
    </lineage>
</organism>
<sequence length="298" mass="33407">MHQKEHFQIFPDRLAHCRAIIDSQPISTIHGLSEDEDLVVQDAQIIFDIYRNIVASGWKKIFGPDKKVNGWGNKDPNDLVFSTELFVSDLPPTSKQQEAPKASQADIDSNLAAAVAARKRLSSSTKSTPKGTTPSTNNDKSVSPSSSAKPPSTNPPSLLKLLPLISPLQQREAAFMNQGLLPRPIDGSRWLLSQMHDPLQKYQKLSRTQNLMNVHVEEPNDLQTERFKYQKDTGLAVIERLLLLPTRHEDMRSFYDNLFGNLNPPSPLKRPLSPSPIHLHLHTTPLPLCLDQSPQTLR</sequence>
<proteinExistence type="predicted"/>
<evidence type="ECO:0000313" key="2">
    <source>
        <dbReference type="EMBL" id="KAF5350422.1"/>
    </source>
</evidence>
<evidence type="ECO:0000313" key="3">
    <source>
        <dbReference type="Proteomes" id="UP000559256"/>
    </source>
</evidence>
<dbReference type="Proteomes" id="UP000559256">
    <property type="component" value="Unassembled WGS sequence"/>
</dbReference>
<keyword evidence="3" id="KW-1185">Reference proteome</keyword>
<accession>A0A8H5D1G3</accession>
<name>A0A8H5D1G3_9AGAR</name>
<feature type="region of interest" description="Disordered" evidence="1">
    <location>
        <begin position="118"/>
        <end position="158"/>
    </location>
</feature>
<comment type="caution">
    <text evidence="2">The sequence shown here is derived from an EMBL/GenBank/DDBJ whole genome shotgun (WGS) entry which is preliminary data.</text>
</comment>
<dbReference type="AlphaFoldDB" id="A0A8H5D1G3"/>
<protein>
    <submittedName>
        <fullName evidence="2">Uncharacterized protein</fullName>
    </submittedName>
</protein>
<feature type="compositionally biased region" description="Low complexity" evidence="1">
    <location>
        <begin position="122"/>
        <end position="158"/>
    </location>
</feature>